<dbReference type="Proteomes" id="UP000276103">
    <property type="component" value="Unassembled WGS sequence"/>
</dbReference>
<feature type="domain" description="Cation/H+ exchanger transmembrane" evidence="10">
    <location>
        <begin position="13"/>
        <end position="392"/>
    </location>
</feature>
<comment type="caution">
    <text evidence="12">The sequence shown here is derived from an EMBL/GenBank/DDBJ whole genome shotgun (WGS) entry which is preliminary data.</text>
</comment>
<feature type="domain" description="RCK N-terminal" evidence="11">
    <location>
        <begin position="404"/>
        <end position="512"/>
    </location>
</feature>
<evidence type="ECO:0000256" key="4">
    <source>
        <dbReference type="ARBA" id="ARBA00022475"/>
    </source>
</evidence>
<dbReference type="InterPro" id="IPR003148">
    <property type="entry name" value="RCK_N"/>
</dbReference>
<dbReference type="GO" id="GO:0005886">
    <property type="term" value="C:plasma membrane"/>
    <property type="evidence" value="ECO:0007669"/>
    <property type="project" value="UniProtKB-SubCell"/>
</dbReference>
<comment type="subcellular location">
    <subcellularLocation>
        <location evidence="1">Cell membrane</location>
        <topology evidence="1">Multi-pass membrane protein</topology>
    </subcellularLocation>
</comment>
<feature type="transmembrane region" description="Helical" evidence="9">
    <location>
        <begin position="223"/>
        <end position="240"/>
    </location>
</feature>
<dbReference type="InterPro" id="IPR036291">
    <property type="entry name" value="NAD(P)-bd_dom_sf"/>
</dbReference>
<dbReference type="GO" id="GO:0015297">
    <property type="term" value="F:antiporter activity"/>
    <property type="evidence" value="ECO:0007669"/>
    <property type="project" value="UniProtKB-KW"/>
</dbReference>
<keyword evidence="3" id="KW-0050">Antiport</keyword>
<keyword evidence="7" id="KW-0406">Ion transport</keyword>
<feature type="transmembrane region" description="Helical" evidence="9">
    <location>
        <begin position="333"/>
        <end position="354"/>
    </location>
</feature>
<evidence type="ECO:0000256" key="7">
    <source>
        <dbReference type="ARBA" id="ARBA00023065"/>
    </source>
</evidence>
<feature type="transmembrane region" description="Helical" evidence="9">
    <location>
        <begin position="274"/>
        <end position="297"/>
    </location>
</feature>
<feature type="transmembrane region" description="Helical" evidence="9">
    <location>
        <begin position="183"/>
        <end position="211"/>
    </location>
</feature>
<feature type="transmembrane region" description="Helical" evidence="9">
    <location>
        <begin position="93"/>
        <end position="114"/>
    </location>
</feature>
<organism evidence="12 13">
    <name type="scientific">Trichormus variabilis SAG 1403-4b</name>
    <dbReference type="NCBI Taxonomy" id="447716"/>
    <lineage>
        <taxon>Bacteria</taxon>
        <taxon>Bacillati</taxon>
        <taxon>Cyanobacteriota</taxon>
        <taxon>Cyanophyceae</taxon>
        <taxon>Nostocales</taxon>
        <taxon>Nostocaceae</taxon>
        <taxon>Trichormus</taxon>
    </lineage>
</organism>
<evidence type="ECO:0000259" key="11">
    <source>
        <dbReference type="Pfam" id="PF02254"/>
    </source>
</evidence>
<dbReference type="EMBL" id="RSCM01000007">
    <property type="protein sequence ID" value="RUS96296.1"/>
    <property type="molecule type" value="Genomic_DNA"/>
</dbReference>
<evidence type="ECO:0000259" key="10">
    <source>
        <dbReference type="Pfam" id="PF00999"/>
    </source>
</evidence>
<feature type="transmembrane region" description="Helical" evidence="9">
    <location>
        <begin position="62"/>
        <end position="81"/>
    </location>
</feature>
<dbReference type="PANTHER" id="PTHR32507">
    <property type="entry name" value="NA(+)/H(+) ANTIPORTER 1"/>
    <property type="match status" value="1"/>
</dbReference>
<evidence type="ECO:0000256" key="1">
    <source>
        <dbReference type="ARBA" id="ARBA00004651"/>
    </source>
</evidence>
<keyword evidence="6 9" id="KW-1133">Transmembrane helix</keyword>
<protein>
    <submittedName>
        <fullName evidence="12">Sodium/hydrogen antiporter</fullName>
    </submittedName>
</protein>
<dbReference type="Gene3D" id="1.20.1530.20">
    <property type="match status" value="1"/>
</dbReference>
<dbReference type="SUPFAM" id="SSF51735">
    <property type="entry name" value="NAD(P)-binding Rossmann-fold domains"/>
    <property type="match status" value="1"/>
</dbReference>
<dbReference type="InterPro" id="IPR038770">
    <property type="entry name" value="Na+/solute_symporter_sf"/>
</dbReference>
<feature type="transmembrane region" description="Helical" evidence="9">
    <location>
        <begin position="366"/>
        <end position="390"/>
    </location>
</feature>
<keyword evidence="8 9" id="KW-0472">Membrane</keyword>
<reference evidence="12 13" key="1">
    <citation type="journal article" date="2019" name="Genome Biol. Evol.">
        <title>Day and night: Metabolic profiles and evolutionary relationships of six axenic non-marine cyanobacteria.</title>
        <authorList>
            <person name="Will S.E."/>
            <person name="Henke P."/>
            <person name="Boedeker C."/>
            <person name="Huang S."/>
            <person name="Brinkmann H."/>
            <person name="Rohde M."/>
            <person name="Jarek M."/>
            <person name="Friedl T."/>
            <person name="Seufert S."/>
            <person name="Schumacher M."/>
            <person name="Overmann J."/>
            <person name="Neumann-Schaal M."/>
            <person name="Petersen J."/>
        </authorList>
    </citation>
    <scope>NUCLEOTIDE SEQUENCE [LARGE SCALE GENOMIC DNA]</scope>
    <source>
        <strain evidence="12 13">SAG 1403-4b</strain>
    </source>
</reference>
<keyword evidence="5 9" id="KW-0812">Transmembrane</keyword>
<dbReference type="OrthoDB" id="570124at2"/>
<evidence type="ECO:0000313" key="12">
    <source>
        <dbReference type="EMBL" id="RUS96296.1"/>
    </source>
</evidence>
<feature type="transmembrane region" description="Helical" evidence="9">
    <location>
        <begin position="120"/>
        <end position="140"/>
    </location>
</feature>
<evidence type="ECO:0000256" key="9">
    <source>
        <dbReference type="SAM" id="Phobius"/>
    </source>
</evidence>
<proteinExistence type="predicted"/>
<dbReference type="Pfam" id="PF02254">
    <property type="entry name" value="TrkA_N"/>
    <property type="match status" value="1"/>
</dbReference>
<dbReference type="PANTHER" id="PTHR32507:SF0">
    <property type="entry name" value="NA(+)_H(+) ANTIPORTER 2-RELATED"/>
    <property type="match status" value="1"/>
</dbReference>
<keyword evidence="13" id="KW-1185">Reference proteome</keyword>
<feature type="transmembrane region" description="Helical" evidence="9">
    <location>
        <begin position="246"/>
        <end position="262"/>
    </location>
</feature>
<sequence length="639" mass="68995">MEASFDITLQMVITVFAGISAQVMAAYFKLPSIVLLLLLGILLGADGVGLLHPHLLGTGLEVIVSLATAIILFEGGLKLDLRELGRVSVSLQLLVTLGTLITLLGGSMAAHWLGEFPWNIAFLYASIVVVTGPTVIGPLLKQINVDRQVATLLEGEGVLIDPVGAILAYVVLDTILNGDADPINAIIGLLMRLGVGGSIGAVGGYLMSWIFKRANFISFELKNLVVLAVLWGLFTLAQTIRSESGIMTTVVAGVVFANSSVPEERLLRSFKNQLTILSVSVLFILLAADLSIASVLALGWGSLLTVLVLMFVVRPINILFCTWNSDLNWRQKLFLSWVAPRGIVSASVASLFAISLTQRGINGGDAIKALVFLTIIMTVFCQGLTAGWIVKWLRITSKDATGALIVGCNPLSLLIARFFQERGESVVMIDTESQYFTQAEAQNLRVIASSALDAEVLEEAGIASMGTFLAVTNNGEVNFVLAQRAAEEFSPPRVLAVFPRDPQASNSTNSKVDQAFASDLPIKTWNEYLNDGRVKLGTTTLNEEEFASQQEHIQEKIQTGLLVPLLVEREERLQVMSANQEWEIGDRIIYLLYDSRPNLLKRLSGASQSTPLSLETLAEVEEVPAAKLSQLSASEASTN</sequence>
<gene>
    <name evidence="12" type="ORF">DSM107003_23930</name>
</gene>
<name>A0A3S1CPZ0_ANAVA</name>
<dbReference type="GO" id="GO:1902600">
    <property type="term" value="P:proton transmembrane transport"/>
    <property type="evidence" value="ECO:0007669"/>
    <property type="project" value="InterPro"/>
</dbReference>
<dbReference type="InterPro" id="IPR006153">
    <property type="entry name" value="Cation/H_exchanger_TM"/>
</dbReference>
<evidence type="ECO:0000256" key="2">
    <source>
        <dbReference type="ARBA" id="ARBA00022448"/>
    </source>
</evidence>
<feature type="transmembrane region" description="Helical" evidence="9">
    <location>
        <begin position="152"/>
        <end position="171"/>
    </location>
</feature>
<evidence type="ECO:0000256" key="8">
    <source>
        <dbReference type="ARBA" id="ARBA00023136"/>
    </source>
</evidence>
<dbReference type="Pfam" id="PF00999">
    <property type="entry name" value="Na_H_Exchanger"/>
    <property type="match status" value="1"/>
</dbReference>
<keyword evidence="4" id="KW-1003">Cell membrane</keyword>
<dbReference type="RefSeq" id="WP_127054174.1">
    <property type="nucleotide sequence ID" value="NZ_RSCM01000007.1"/>
</dbReference>
<evidence type="ECO:0000256" key="6">
    <source>
        <dbReference type="ARBA" id="ARBA00022989"/>
    </source>
</evidence>
<feature type="transmembrane region" description="Helical" evidence="9">
    <location>
        <begin position="303"/>
        <end position="321"/>
    </location>
</feature>
<dbReference type="GO" id="GO:0006813">
    <property type="term" value="P:potassium ion transport"/>
    <property type="evidence" value="ECO:0007669"/>
    <property type="project" value="InterPro"/>
</dbReference>
<evidence type="ECO:0000256" key="5">
    <source>
        <dbReference type="ARBA" id="ARBA00022692"/>
    </source>
</evidence>
<dbReference type="Gene3D" id="3.40.50.720">
    <property type="entry name" value="NAD(P)-binding Rossmann-like Domain"/>
    <property type="match status" value="1"/>
</dbReference>
<keyword evidence="2" id="KW-0813">Transport</keyword>
<accession>A0A3S1CPZ0</accession>
<evidence type="ECO:0000313" key="13">
    <source>
        <dbReference type="Proteomes" id="UP000276103"/>
    </source>
</evidence>
<dbReference type="AlphaFoldDB" id="A0A3S1CPZ0"/>
<evidence type="ECO:0000256" key="3">
    <source>
        <dbReference type="ARBA" id="ARBA00022449"/>
    </source>
</evidence>